<dbReference type="Gene3D" id="2.60.40.790">
    <property type="match status" value="1"/>
</dbReference>
<protein>
    <submittedName>
        <fullName evidence="5">Heat-shock protein</fullName>
    </submittedName>
</protein>
<gene>
    <name evidence="5" type="ORF">CQ14_21115</name>
</gene>
<feature type="domain" description="SHSP" evidence="4">
    <location>
        <begin position="29"/>
        <end position="139"/>
    </location>
</feature>
<dbReference type="EMBL" id="LLYB01000047">
    <property type="protein sequence ID" value="KRR26187.1"/>
    <property type="molecule type" value="Genomic_DNA"/>
</dbReference>
<dbReference type="SUPFAM" id="SSF49764">
    <property type="entry name" value="HSP20-like chaperones"/>
    <property type="match status" value="1"/>
</dbReference>
<dbReference type="PANTHER" id="PTHR47062:SF1">
    <property type="entry name" value="SMALL HEAT SHOCK PROTEIN IBPA"/>
    <property type="match status" value="1"/>
</dbReference>
<dbReference type="InterPro" id="IPR037913">
    <property type="entry name" value="ACD_IbpA/B"/>
</dbReference>
<dbReference type="RefSeq" id="WP_057857277.1">
    <property type="nucleotide sequence ID" value="NZ_LLYB01000047.1"/>
</dbReference>
<sequence length="149" mass="16771">MRTFDFTPFSRSSIGFDHLFDLLNNPQLTEDQGGYPPYDIVRTGPDTYRIAVAIAGFTPEEITVTSQQNLLTVEGRKANEDDQQYLHRGISARAFTRRFNLEDHVEVEQANYENGLLQIDLVRKIPEAMKPRKIAIGGGSKPMKSLNAA</sequence>
<name>A0A0R3N221_9BRAD</name>
<accession>A0A0R3N221</accession>
<dbReference type="PROSITE" id="PS01031">
    <property type="entry name" value="SHSP"/>
    <property type="match status" value="1"/>
</dbReference>
<proteinExistence type="inferred from homology"/>
<keyword evidence="1" id="KW-0346">Stress response</keyword>
<organism evidence="5 6">
    <name type="scientific">Bradyrhizobium lablabi</name>
    <dbReference type="NCBI Taxonomy" id="722472"/>
    <lineage>
        <taxon>Bacteria</taxon>
        <taxon>Pseudomonadati</taxon>
        <taxon>Pseudomonadota</taxon>
        <taxon>Alphaproteobacteria</taxon>
        <taxon>Hyphomicrobiales</taxon>
        <taxon>Nitrobacteraceae</taxon>
        <taxon>Bradyrhizobium</taxon>
    </lineage>
</organism>
<comment type="caution">
    <text evidence="5">The sequence shown here is derived from an EMBL/GenBank/DDBJ whole genome shotgun (WGS) entry which is preliminary data.</text>
</comment>
<comment type="similarity">
    <text evidence="2 3">Belongs to the small heat shock protein (HSP20) family.</text>
</comment>
<evidence type="ECO:0000256" key="1">
    <source>
        <dbReference type="ARBA" id="ARBA00023016"/>
    </source>
</evidence>
<dbReference type="AlphaFoldDB" id="A0A0R3N221"/>
<evidence type="ECO:0000256" key="2">
    <source>
        <dbReference type="PROSITE-ProRule" id="PRU00285"/>
    </source>
</evidence>
<dbReference type="CDD" id="cd06470">
    <property type="entry name" value="ACD_IbpA-B_like"/>
    <property type="match status" value="1"/>
</dbReference>
<evidence type="ECO:0000313" key="5">
    <source>
        <dbReference type="EMBL" id="KRR26187.1"/>
    </source>
</evidence>
<evidence type="ECO:0000259" key="4">
    <source>
        <dbReference type="PROSITE" id="PS01031"/>
    </source>
</evidence>
<dbReference type="Pfam" id="PF00011">
    <property type="entry name" value="HSP20"/>
    <property type="match status" value="1"/>
</dbReference>
<dbReference type="PANTHER" id="PTHR47062">
    <property type="match status" value="1"/>
</dbReference>
<evidence type="ECO:0000313" key="6">
    <source>
        <dbReference type="Proteomes" id="UP000051660"/>
    </source>
</evidence>
<dbReference type="InterPro" id="IPR002068">
    <property type="entry name" value="A-crystallin/Hsp20_dom"/>
</dbReference>
<reference evidence="5 6" key="1">
    <citation type="submission" date="2014-03" db="EMBL/GenBank/DDBJ databases">
        <title>Bradyrhizobium valentinum sp. nov., isolated from effective nodules of Lupinus mariae-josephae, a lupine endemic of basic-lime soils in Eastern Spain.</title>
        <authorList>
            <person name="Duran D."/>
            <person name="Rey L."/>
            <person name="Navarro A."/>
            <person name="Busquets A."/>
            <person name="Imperial J."/>
            <person name="Ruiz-Argueso T."/>
        </authorList>
    </citation>
    <scope>NUCLEOTIDE SEQUENCE [LARGE SCALE GENOMIC DNA]</scope>
    <source>
        <strain evidence="5 6">CCBAU 23086</strain>
    </source>
</reference>
<evidence type="ECO:0000256" key="3">
    <source>
        <dbReference type="RuleBase" id="RU003616"/>
    </source>
</evidence>
<dbReference type="OrthoDB" id="9810618at2"/>
<dbReference type="InterPro" id="IPR008978">
    <property type="entry name" value="HSP20-like_chaperone"/>
</dbReference>
<dbReference type="Proteomes" id="UP000051660">
    <property type="component" value="Unassembled WGS sequence"/>
</dbReference>